<feature type="transmembrane region" description="Helical" evidence="1">
    <location>
        <begin position="161"/>
        <end position="182"/>
    </location>
</feature>
<evidence type="ECO:0000313" key="7">
    <source>
        <dbReference type="Proteomes" id="UP000192573"/>
    </source>
</evidence>
<accession>A0A1R0FZF4</accession>
<reference evidence="2 8" key="3">
    <citation type="submission" date="2020-08" db="EMBL/GenBank/DDBJ databases">
        <title>Emergence and comparative genomics analysis of Citrobacter in Fennec fox imported from North Africa to China.</title>
        <authorList>
            <person name="Zheng B."/>
        </authorList>
    </citation>
    <scope>NUCLEOTIDE SEQUENCE [LARGE SCALE GENOMIC DNA]</scope>
    <source>
        <strain evidence="2 8">FF371</strain>
    </source>
</reference>
<evidence type="ECO:0000313" key="5">
    <source>
        <dbReference type="EMBL" id="OQM41890.1"/>
    </source>
</evidence>
<dbReference type="AlphaFoldDB" id="A0A1R0FZF4"/>
<gene>
    <name evidence="4" type="ORF">BWD41_08265</name>
    <name evidence="5" type="ORF">BZK42_10090</name>
    <name evidence="2" type="ORF">H6P72_09245</name>
    <name evidence="3" type="ORF">ID160_17065</name>
</gene>
<keyword evidence="1" id="KW-0812">Transmembrane</keyword>
<protein>
    <submittedName>
        <fullName evidence="4">Acid-resistance protein</fullName>
    </submittedName>
    <submittedName>
        <fullName evidence="3">DUF308 domain-containing protein</fullName>
    </submittedName>
</protein>
<dbReference type="EMBL" id="MTCP01000002">
    <property type="protein sequence ID" value="OLY70062.1"/>
    <property type="molecule type" value="Genomic_DNA"/>
</dbReference>
<evidence type="ECO:0000313" key="4">
    <source>
        <dbReference type="EMBL" id="OLY70062.1"/>
    </source>
</evidence>
<dbReference type="Proteomes" id="UP000605024">
    <property type="component" value="Unassembled WGS sequence"/>
</dbReference>
<reference evidence="4 6" key="1">
    <citation type="submission" date="2017-01" db="EMBL/GenBank/DDBJ databases">
        <title>First report of the plasmid-mediated mcr-1 gene in Citrobacter freudii.</title>
        <authorList>
            <person name="Liu J."/>
            <person name="Yang Y."/>
            <person name="Li Y."/>
            <person name="Liu D."/>
            <person name="Tuo H."/>
            <person name="Davis M."/>
            <person name="Zhang A."/>
        </authorList>
    </citation>
    <scope>NUCLEOTIDE SEQUENCE [LARGE SCALE GENOMIC DNA]</scope>
    <source>
        <strain evidence="4 6">SCC4</strain>
    </source>
</reference>
<dbReference type="OrthoDB" id="6591996at2"/>
<comment type="caution">
    <text evidence="3">The sequence shown here is derived from an EMBL/GenBank/DDBJ whole genome shotgun (WGS) entry which is preliminary data.</text>
</comment>
<organism evidence="3 9">
    <name type="scientific">Citrobacter braakii</name>
    <dbReference type="NCBI Taxonomy" id="57706"/>
    <lineage>
        <taxon>Bacteria</taxon>
        <taxon>Pseudomonadati</taxon>
        <taxon>Pseudomonadota</taxon>
        <taxon>Gammaproteobacteria</taxon>
        <taxon>Enterobacterales</taxon>
        <taxon>Enterobacteriaceae</taxon>
        <taxon>Citrobacter</taxon>
        <taxon>Citrobacter freundii complex</taxon>
    </lineage>
</organism>
<dbReference type="EMBL" id="JACXSK010000010">
    <property type="protein sequence ID" value="MBD3124381.1"/>
    <property type="molecule type" value="Genomic_DNA"/>
</dbReference>
<feature type="transmembrane region" description="Helical" evidence="1">
    <location>
        <begin position="103"/>
        <end position="123"/>
    </location>
</feature>
<dbReference type="Proteomes" id="UP000586346">
    <property type="component" value="Unassembled WGS sequence"/>
</dbReference>
<feature type="transmembrane region" description="Helical" evidence="1">
    <location>
        <begin position="135"/>
        <end position="155"/>
    </location>
</feature>
<reference evidence="3" key="4">
    <citation type="submission" date="2020-09" db="EMBL/GenBank/DDBJ databases">
        <title>Characterization of IncC plasmids in Enterobacterales of food-producing animals originating from China.</title>
        <authorList>
            <person name="Zhang Y."/>
            <person name="Lei C.-W."/>
        </authorList>
    </citation>
    <scope>NUCLEOTIDE SEQUENCE</scope>
    <source>
        <strain evidence="3">CC1</strain>
    </source>
</reference>
<dbReference type="PANTHER" id="PTHR34989:SF1">
    <property type="entry name" value="PROTEIN HDED"/>
    <property type="match status" value="1"/>
</dbReference>
<dbReference type="RefSeq" id="WP_047358942.1">
    <property type="nucleotide sequence ID" value="NZ_CBDITX010000013.1"/>
</dbReference>
<feature type="transmembrane region" description="Helical" evidence="1">
    <location>
        <begin position="24"/>
        <end position="43"/>
    </location>
</feature>
<dbReference type="Proteomes" id="UP000185597">
    <property type="component" value="Unassembled WGS sequence"/>
</dbReference>
<dbReference type="EMBL" id="JACLAH010000002">
    <property type="protein sequence ID" value="MBC2646806.1"/>
    <property type="molecule type" value="Genomic_DNA"/>
</dbReference>
<evidence type="ECO:0000256" key="1">
    <source>
        <dbReference type="SAM" id="Phobius"/>
    </source>
</evidence>
<keyword evidence="1" id="KW-0472">Membrane</keyword>
<sequence length="198" mass="22378">MFVFNQRSLKAFNEKTLFHYKRHATIMAVLLLVCGICCLIYPIAAGVYLSYATGFMFLVCGFYSIYSLFSSGKKQLKAKFTYAFFAIAWLLLGYCFLENPVIGMNSLAMVFCCLFILGGIFRVASGVKMFRSPGYGWNIFIGIFDLLIAAVWLNMDPDRSYVFTSIFIGVEMIFSSLAFISLRRNASLVQTEKLADKN</sequence>
<dbReference type="InterPro" id="IPR005325">
    <property type="entry name" value="DUF308_memb"/>
</dbReference>
<dbReference type="Proteomes" id="UP000192573">
    <property type="component" value="Unassembled WGS sequence"/>
</dbReference>
<keyword evidence="1" id="KW-1133">Transmembrane helix</keyword>
<evidence type="ECO:0000313" key="8">
    <source>
        <dbReference type="Proteomes" id="UP000586346"/>
    </source>
</evidence>
<evidence type="ECO:0000313" key="6">
    <source>
        <dbReference type="Proteomes" id="UP000185597"/>
    </source>
</evidence>
<dbReference type="Pfam" id="PF03729">
    <property type="entry name" value="DUF308"/>
    <property type="match status" value="1"/>
</dbReference>
<reference evidence="5 7" key="2">
    <citation type="submission" date="2017-03" db="EMBL/GenBank/DDBJ databases">
        <authorList>
            <person name="Afonso C.L."/>
            <person name="Miller P.J."/>
            <person name="Scott M.A."/>
            <person name="Spackman E."/>
            <person name="Goraichik I."/>
            <person name="Dimitrov K.M."/>
            <person name="Suarez D.L."/>
            <person name="Swayne D.E."/>
        </authorList>
    </citation>
    <scope>NUCLEOTIDE SEQUENCE [LARGE SCALE GENOMIC DNA]</scope>
    <source>
        <strain evidence="5 7">ATCC 51113</strain>
    </source>
</reference>
<evidence type="ECO:0000313" key="2">
    <source>
        <dbReference type="EMBL" id="MBC2646806.1"/>
    </source>
</evidence>
<feature type="transmembrane region" description="Helical" evidence="1">
    <location>
        <begin position="49"/>
        <end position="68"/>
    </location>
</feature>
<dbReference type="PANTHER" id="PTHR34989">
    <property type="entry name" value="PROTEIN HDED"/>
    <property type="match status" value="1"/>
</dbReference>
<feature type="transmembrane region" description="Helical" evidence="1">
    <location>
        <begin position="80"/>
        <end position="97"/>
    </location>
</feature>
<evidence type="ECO:0000313" key="9">
    <source>
        <dbReference type="Proteomes" id="UP000605024"/>
    </source>
</evidence>
<proteinExistence type="predicted"/>
<dbReference type="EMBL" id="NAEW01000004">
    <property type="protein sequence ID" value="OQM41890.1"/>
    <property type="molecule type" value="Genomic_DNA"/>
</dbReference>
<keyword evidence="8" id="KW-1185">Reference proteome</keyword>
<name>A0A1R0FZF4_CITBR</name>
<evidence type="ECO:0000313" key="3">
    <source>
        <dbReference type="EMBL" id="MBD3124381.1"/>
    </source>
</evidence>
<dbReference type="GeneID" id="66273312"/>
<dbReference type="GO" id="GO:0005886">
    <property type="term" value="C:plasma membrane"/>
    <property type="evidence" value="ECO:0007669"/>
    <property type="project" value="TreeGrafter"/>
</dbReference>
<dbReference type="InterPro" id="IPR052712">
    <property type="entry name" value="Acid_resist_chaperone_HdeD"/>
</dbReference>